<dbReference type="AlphaFoldDB" id="A0AAE0RMS7"/>
<organism evidence="1 2">
    <name type="scientific">Potamilus streckersoni</name>
    <dbReference type="NCBI Taxonomy" id="2493646"/>
    <lineage>
        <taxon>Eukaryota</taxon>
        <taxon>Metazoa</taxon>
        <taxon>Spiralia</taxon>
        <taxon>Lophotrochozoa</taxon>
        <taxon>Mollusca</taxon>
        <taxon>Bivalvia</taxon>
        <taxon>Autobranchia</taxon>
        <taxon>Heteroconchia</taxon>
        <taxon>Palaeoheterodonta</taxon>
        <taxon>Unionida</taxon>
        <taxon>Unionoidea</taxon>
        <taxon>Unionidae</taxon>
        <taxon>Ambleminae</taxon>
        <taxon>Lampsilini</taxon>
        <taxon>Potamilus</taxon>
    </lineage>
</organism>
<gene>
    <name evidence="1" type="ORF">CHS0354_014867</name>
</gene>
<accession>A0AAE0RMS7</accession>
<dbReference type="Proteomes" id="UP001195483">
    <property type="component" value="Unassembled WGS sequence"/>
</dbReference>
<dbReference type="EMBL" id="JAEAOA010000909">
    <property type="protein sequence ID" value="KAK3576025.1"/>
    <property type="molecule type" value="Genomic_DNA"/>
</dbReference>
<dbReference type="Gene3D" id="3.30.40.10">
    <property type="entry name" value="Zinc/RING finger domain, C3HC4 (zinc finger)"/>
    <property type="match status" value="1"/>
</dbReference>
<sequence>MHYPCIRCTKEVTTRQQAVECDCCHRWQHRTCGTGISLKVYKEALKLGRLQSMRSTRKRKKVRDSR</sequence>
<name>A0AAE0RMS7_9BIVA</name>
<reference evidence="1" key="2">
    <citation type="journal article" date="2021" name="Genome Biol. Evol.">
        <title>Developing a high-quality reference genome for a parasitic bivalve with doubly uniparental inheritance (Bivalvia: Unionida).</title>
        <authorList>
            <person name="Smith C.H."/>
        </authorList>
    </citation>
    <scope>NUCLEOTIDE SEQUENCE</scope>
    <source>
        <strain evidence="1">CHS0354</strain>
        <tissue evidence="1">Mantle</tissue>
    </source>
</reference>
<proteinExistence type="predicted"/>
<keyword evidence="2" id="KW-1185">Reference proteome</keyword>
<comment type="caution">
    <text evidence="1">The sequence shown here is derived from an EMBL/GenBank/DDBJ whole genome shotgun (WGS) entry which is preliminary data.</text>
</comment>
<reference evidence="1" key="3">
    <citation type="submission" date="2023-05" db="EMBL/GenBank/DDBJ databases">
        <authorList>
            <person name="Smith C.H."/>
        </authorList>
    </citation>
    <scope>NUCLEOTIDE SEQUENCE</scope>
    <source>
        <strain evidence="1">CHS0354</strain>
        <tissue evidence="1">Mantle</tissue>
    </source>
</reference>
<evidence type="ECO:0000313" key="2">
    <source>
        <dbReference type="Proteomes" id="UP001195483"/>
    </source>
</evidence>
<dbReference type="InterPro" id="IPR011011">
    <property type="entry name" value="Znf_FYVE_PHD"/>
</dbReference>
<dbReference type="SUPFAM" id="SSF57903">
    <property type="entry name" value="FYVE/PHD zinc finger"/>
    <property type="match status" value="1"/>
</dbReference>
<evidence type="ECO:0000313" key="1">
    <source>
        <dbReference type="EMBL" id="KAK3576025.1"/>
    </source>
</evidence>
<reference evidence="1" key="1">
    <citation type="journal article" date="2021" name="Genome Biol. Evol.">
        <title>A High-Quality Reference Genome for a Parasitic Bivalve with Doubly Uniparental Inheritance (Bivalvia: Unionida).</title>
        <authorList>
            <person name="Smith C.H."/>
        </authorList>
    </citation>
    <scope>NUCLEOTIDE SEQUENCE</scope>
    <source>
        <strain evidence="1">CHS0354</strain>
    </source>
</reference>
<dbReference type="InterPro" id="IPR013083">
    <property type="entry name" value="Znf_RING/FYVE/PHD"/>
</dbReference>
<protein>
    <submittedName>
        <fullName evidence="1">Uncharacterized protein</fullName>
    </submittedName>
</protein>